<feature type="transmembrane region" description="Helical" evidence="1">
    <location>
        <begin position="358"/>
        <end position="384"/>
    </location>
</feature>
<feature type="transmembrane region" description="Helical" evidence="1">
    <location>
        <begin position="205"/>
        <end position="223"/>
    </location>
</feature>
<dbReference type="Pfam" id="PF05975">
    <property type="entry name" value="EcsB"/>
    <property type="match status" value="1"/>
</dbReference>
<feature type="transmembrane region" description="Helical" evidence="1">
    <location>
        <begin position="148"/>
        <end position="169"/>
    </location>
</feature>
<accession>A0A7Z2VJE8</accession>
<feature type="transmembrane region" description="Helical" evidence="1">
    <location>
        <begin position="299"/>
        <end position="315"/>
    </location>
</feature>
<dbReference type="Proteomes" id="UP000502248">
    <property type="component" value="Chromosome"/>
</dbReference>
<keyword evidence="3" id="KW-1185">Reference proteome</keyword>
<reference evidence="2 3" key="1">
    <citation type="submission" date="2020-04" db="EMBL/GenBank/DDBJ databases">
        <title>Genome sequencing of novel species.</title>
        <authorList>
            <person name="Heo J."/>
            <person name="Kim S.-J."/>
            <person name="Kim J.-S."/>
            <person name="Hong S.-B."/>
            <person name="Kwon S.-W."/>
        </authorList>
    </citation>
    <scope>NUCLEOTIDE SEQUENCE [LARGE SCALE GENOMIC DNA]</scope>
    <source>
        <strain evidence="2 3">MFER-1</strain>
    </source>
</reference>
<organism evidence="2 3">
    <name type="scientific">Cohnella herbarum</name>
    <dbReference type="NCBI Taxonomy" id="2728023"/>
    <lineage>
        <taxon>Bacteria</taxon>
        <taxon>Bacillati</taxon>
        <taxon>Bacillota</taxon>
        <taxon>Bacilli</taxon>
        <taxon>Bacillales</taxon>
        <taxon>Paenibacillaceae</taxon>
        <taxon>Cohnella</taxon>
    </lineage>
</organism>
<feature type="transmembrane region" description="Helical" evidence="1">
    <location>
        <begin position="181"/>
        <end position="199"/>
    </location>
</feature>
<feature type="transmembrane region" description="Helical" evidence="1">
    <location>
        <begin position="34"/>
        <end position="59"/>
    </location>
</feature>
<dbReference type="KEGG" id="cheb:HH215_13425"/>
<keyword evidence="1" id="KW-0472">Membrane</keyword>
<dbReference type="RefSeq" id="WP_169280376.1">
    <property type="nucleotide sequence ID" value="NZ_CP051680.1"/>
</dbReference>
<dbReference type="GO" id="GO:0016020">
    <property type="term" value="C:membrane"/>
    <property type="evidence" value="ECO:0007669"/>
    <property type="project" value="InterPro"/>
</dbReference>
<dbReference type="InterPro" id="IPR010288">
    <property type="entry name" value="EcsB_ABC"/>
</dbReference>
<gene>
    <name evidence="2" type="ORF">HH215_13425</name>
</gene>
<feature type="transmembrane region" description="Helical" evidence="1">
    <location>
        <begin position="404"/>
        <end position="424"/>
    </location>
</feature>
<dbReference type="EMBL" id="CP051680">
    <property type="protein sequence ID" value="QJD84091.1"/>
    <property type="molecule type" value="Genomic_DNA"/>
</dbReference>
<keyword evidence="1" id="KW-0812">Transmembrane</keyword>
<evidence type="ECO:0000256" key="1">
    <source>
        <dbReference type="SAM" id="Phobius"/>
    </source>
</evidence>
<feature type="transmembrane region" description="Helical" evidence="1">
    <location>
        <begin position="65"/>
        <end position="85"/>
    </location>
</feature>
<evidence type="ECO:0000313" key="3">
    <source>
        <dbReference type="Proteomes" id="UP000502248"/>
    </source>
</evidence>
<keyword evidence="1" id="KW-1133">Transmembrane helix</keyword>
<feature type="transmembrane region" description="Helical" evidence="1">
    <location>
        <begin position="116"/>
        <end position="136"/>
    </location>
</feature>
<protein>
    <submittedName>
        <fullName evidence="2">ABC transporter permease</fullName>
    </submittedName>
</protein>
<name>A0A7Z2VJE8_9BACL</name>
<evidence type="ECO:0000313" key="2">
    <source>
        <dbReference type="EMBL" id="QJD84091.1"/>
    </source>
</evidence>
<sequence length="437" mass="48900">MREKGQEEQLGFMRSLRRSRAAAFRQEIVPHFRYVFQSGFGLFVSAIFFTVLVWYVGFIKAVPEGWPVEIVGVALISLGAVRAPLRAYFRPADSVFLLPMENRLLRFYIQPALRKAIVMAVLRTLALFLLFAPIYVRSPDTAHLADSHPLFLLGALFAIVAGCNVYGGWRERRPAARSWRLGLKLVRWLLTLLIVANLLLKPLTIAIPLMLLCMAIVALLWRIPAQHALPWEKLIDEEAAVRRRWMAFLGWFVDVPSETSKPARRRWIAWAGELLAWQRRRAWHYLYAKAFLRGETFGALWRWVILSGIVLVVSGNAVADAIIYAVSFLIVGLQLSELGRVRFVETAATVPLEPEGRLVAASAIARVAGLGAVLLLGVVGILTVKLGAAGERAGVAGGEGMEAFHLNLWLPLIVAGLLWCGWWIPRKIAKLKDEDDL</sequence>
<dbReference type="AlphaFoldDB" id="A0A7Z2VJE8"/>
<proteinExistence type="predicted"/>